<name>A0A8H3GU66_9AGAM</name>
<evidence type="ECO:0000313" key="2">
    <source>
        <dbReference type="EMBL" id="CAE6473150.1"/>
    </source>
</evidence>
<dbReference type="Gene3D" id="3.30.1330.40">
    <property type="entry name" value="RutC-like"/>
    <property type="match status" value="1"/>
</dbReference>
<comment type="caution">
    <text evidence="2">The sequence shown here is derived from an EMBL/GenBank/DDBJ whole genome shotgun (WGS) entry which is preliminary data.</text>
</comment>
<evidence type="ECO:0000256" key="1">
    <source>
        <dbReference type="ARBA" id="ARBA00010552"/>
    </source>
</evidence>
<dbReference type="FunFam" id="3.30.1330.40:FF:000001">
    <property type="entry name" value="L-PSP family endoribonuclease"/>
    <property type="match status" value="1"/>
</dbReference>
<dbReference type="PROSITE" id="PS01094">
    <property type="entry name" value="UPF0076"/>
    <property type="match status" value="1"/>
</dbReference>
<dbReference type="GO" id="GO:0005829">
    <property type="term" value="C:cytosol"/>
    <property type="evidence" value="ECO:0007669"/>
    <property type="project" value="TreeGrafter"/>
</dbReference>
<sequence length="162" mass="17347">MALRAFLRPSLISPTTQRLVRAQAYTHIFRPAMSSNAFSVVATQDAPSAIGPYAQAIKAGGFVFASGCIPLVPSTMQVVEGGIEQQTAQALANLKAVVTASGSDVNKIVKTTVFMKDMNDFVAMNKVYAEFFGEHKPARSAVEVARLPKDVLVEIEFVALAN</sequence>
<comment type="similarity">
    <text evidence="1">Belongs to the RutC family.</text>
</comment>
<dbReference type="PANTHER" id="PTHR11803">
    <property type="entry name" value="2-IMINOBUTANOATE/2-IMINOPROPANOATE DEAMINASE RIDA"/>
    <property type="match status" value="1"/>
</dbReference>
<organism evidence="2 3">
    <name type="scientific">Rhizoctonia solani</name>
    <dbReference type="NCBI Taxonomy" id="456999"/>
    <lineage>
        <taxon>Eukaryota</taxon>
        <taxon>Fungi</taxon>
        <taxon>Dikarya</taxon>
        <taxon>Basidiomycota</taxon>
        <taxon>Agaricomycotina</taxon>
        <taxon>Agaricomycetes</taxon>
        <taxon>Cantharellales</taxon>
        <taxon>Ceratobasidiaceae</taxon>
        <taxon>Rhizoctonia</taxon>
    </lineage>
</organism>
<dbReference type="CDD" id="cd00448">
    <property type="entry name" value="YjgF_YER057c_UK114_family"/>
    <property type="match status" value="1"/>
</dbReference>
<dbReference type="InterPro" id="IPR035959">
    <property type="entry name" value="RutC-like_sf"/>
</dbReference>
<dbReference type="InterPro" id="IPR006056">
    <property type="entry name" value="RidA"/>
</dbReference>
<dbReference type="SUPFAM" id="SSF55298">
    <property type="entry name" value="YjgF-like"/>
    <property type="match status" value="1"/>
</dbReference>
<evidence type="ECO:0000313" key="3">
    <source>
        <dbReference type="Proteomes" id="UP000663861"/>
    </source>
</evidence>
<gene>
    <name evidence="2" type="ORF">RDB_LOCUS85988</name>
</gene>
<accession>A0A8H3GU66</accession>
<dbReference type="PANTHER" id="PTHR11803:SF58">
    <property type="entry name" value="PROTEIN HMF1-RELATED"/>
    <property type="match status" value="1"/>
</dbReference>
<dbReference type="InterPro" id="IPR019897">
    <property type="entry name" value="RidA_CS"/>
</dbReference>
<dbReference type="InterPro" id="IPR006175">
    <property type="entry name" value="YjgF/YER057c/UK114"/>
</dbReference>
<proteinExistence type="inferred from homology"/>
<reference evidence="2" key="1">
    <citation type="submission" date="2021-01" db="EMBL/GenBank/DDBJ databases">
        <authorList>
            <person name="Kaushik A."/>
        </authorList>
    </citation>
    <scope>NUCLEOTIDE SEQUENCE</scope>
    <source>
        <strain evidence="2">AG4-RS23</strain>
    </source>
</reference>
<dbReference type="NCBIfam" id="TIGR00004">
    <property type="entry name" value="Rid family detoxifying hydrolase"/>
    <property type="match status" value="1"/>
</dbReference>
<dbReference type="GO" id="GO:0019239">
    <property type="term" value="F:deaminase activity"/>
    <property type="evidence" value="ECO:0007669"/>
    <property type="project" value="TreeGrafter"/>
</dbReference>
<dbReference type="EMBL" id="CAJMWY010001675">
    <property type="protein sequence ID" value="CAE6473150.1"/>
    <property type="molecule type" value="Genomic_DNA"/>
</dbReference>
<dbReference type="GO" id="GO:0005739">
    <property type="term" value="C:mitochondrion"/>
    <property type="evidence" value="ECO:0007669"/>
    <property type="project" value="TreeGrafter"/>
</dbReference>
<dbReference type="AlphaFoldDB" id="A0A8H3GU66"/>
<protein>
    <submittedName>
        <fullName evidence="2">Uncharacterized protein</fullName>
    </submittedName>
</protein>
<dbReference type="Pfam" id="PF01042">
    <property type="entry name" value="Ribonuc_L-PSP"/>
    <property type="match status" value="1"/>
</dbReference>
<dbReference type="Proteomes" id="UP000663861">
    <property type="component" value="Unassembled WGS sequence"/>
</dbReference>